<reference evidence="2" key="2">
    <citation type="submission" date="2021-08" db="EMBL/GenBank/DDBJ databases">
        <authorList>
            <person name="Eriksson T."/>
        </authorList>
    </citation>
    <scope>NUCLEOTIDE SEQUENCE</scope>
    <source>
        <strain evidence="2">Stoneville</strain>
        <tissue evidence="2">Whole head</tissue>
    </source>
</reference>
<sequence length="661" mass="75433">MSLVVLDETIEITRHFGCENMSYMFHVTSVVSINPEKPRGWSEKLEFPIVGGITGGFVYKGPCQNNENPFGSSRRPLFEAIQAAACTGEEKPPPVHRGYSSEMSPRGARRQRQPEPSSRDQRSTDKISGRSPGRNCGERGECVCESGGEERTTPKKFEKFELRQRSKDDPDLTEVAFGDDDKDATMNRCCSSRTVSIVSLTPPPRRQPLRPREQPNLFDNPIKIICPRLSPRSLFMNEPRIDSFRKRRRSGGPPLRDSFRAPGKEAFDPGRAGSRAGRPFNITNSNLLPDSVCLRQRRIYLLSVVNIWRNGSSGGPPLIDRSFGARRVAALFPNGNRTALLSEIFDPPLGSRHTHSIIYGWCRCEGWAAAVGGSHVDCTSAATDRCNNVEVECVHRTDAKIFAQCAANEKSKHGRKGRRGRMGCSRDVQKKSCLRDVIRFQVLLSLGHMLSDKKVGIFQEKPPICTDSFVPIKLLIKINSTFSRRAVSADRKQFDSSVWQDTMVRLQFLGVVDFNKSTCRKWGFHRYQGLDSHRKSFSFVQKLHFHFHATSPRRNSQTKYGLARPGRLNNRVLLPFAERWSSKTLYGSFSEIPSFPHETRRVKAEQNEKSTDTVFRKNNKDERTVREHRRRVHTRRTEIRNYRERERVRHAKEASDRDDRR</sequence>
<feature type="compositionally biased region" description="Basic and acidic residues" evidence="1">
    <location>
        <begin position="136"/>
        <end position="170"/>
    </location>
</feature>
<dbReference type="EMBL" id="JABDTM020024548">
    <property type="protein sequence ID" value="KAH0814178.1"/>
    <property type="molecule type" value="Genomic_DNA"/>
</dbReference>
<reference evidence="2" key="1">
    <citation type="journal article" date="2020" name="J Insects Food Feed">
        <title>The yellow mealworm (Tenebrio molitor) genome: a resource for the emerging insects as food and feed industry.</title>
        <authorList>
            <person name="Eriksson T."/>
            <person name="Andere A."/>
            <person name="Kelstrup H."/>
            <person name="Emery V."/>
            <person name="Picard C."/>
        </authorList>
    </citation>
    <scope>NUCLEOTIDE SEQUENCE</scope>
    <source>
        <strain evidence="2">Stoneville</strain>
        <tissue evidence="2">Whole head</tissue>
    </source>
</reference>
<keyword evidence="3" id="KW-1185">Reference proteome</keyword>
<feature type="region of interest" description="Disordered" evidence="1">
    <location>
        <begin position="86"/>
        <end position="179"/>
    </location>
</feature>
<feature type="region of interest" description="Disordered" evidence="1">
    <location>
        <begin position="603"/>
        <end position="661"/>
    </location>
</feature>
<evidence type="ECO:0000313" key="3">
    <source>
        <dbReference type="Proteomes" id="UP000719412"/>
    </source>
</evidence>
<feature type="compositionally biased region" description="Basic and acidic residues" evidence="1">
    <location>
        <begin position="635"/>
        <end position="661"/>
    </location>
</feature>
<feature type="region of interest" description="Disordered" evidence="1">
    <location>
        <begin position="244"/>
        <end position="280"/>
    </location>
</feature>
<protein>
    <submittedName>
        <fullName evidence="2">Uncharacterized protein</fullName>
    </submittedName>
</protein>
<proteinExistence type="predicted"/>
<comment type="caution">
    <text evidence="2">The sequence shown here is derived from an EMBL/GenBank/DDBJ whole genome shotgun (WGS) entry which is preliminary data.</text>
</comment>
<feature type="compositionally biased region" description="Basic and acidic residues" evidence="1">
    <location>
        <begin position="117"/>
        <end position="128"/>
    </location>
</feature>
<dbReference type="Proteomes" id="UP000719412">
    <property type="component" value="Unassembled WGS sequence"/>
</dbReference>
<gene>
    <name evidence="2" type="ORF">GEV33_008611</name>
</gene>
<feature type="compositionally biased region" description="Basic and acidic residues" evidence="1">
    <location>
        <begin position="257"/>
        <end position="268"/>
    </location>
</feature>
<organism evidence="2 3">
    <name type="scientific">Tenebrio molitor</name>
    <name type="common">Yellow mealworm beetle</name>
    <dbReference type="NCBI Taxonomy" id="7067"/>
    <lineage>
        <taxon>Eukaryota</taxon>
        <taxon>Metazoa</taxon>
        <taxon>Ecdysozoa</taxon>
        <taxon>Arthropoda</taxon>
        <taxon>Hexapoda</taxon>
        <taxon>Insecta</taxon>
        <taxon>Pterygota</taxon>
        <taxon>Neoptera</taxon>
        <taxon>Endopterygota</taxon>
        <taxon>Coleoptera</taxon>
        <taxon>Polyphaga</taxon>
        <taxon>Cucujiformia</taxon>
        <taxon>Tenebrionidae</taxon>
        <taxon>Tenebrio</taxon>
    </lineage>
</organism>
<accession>A0A8J6LC50</accession>
<evidence type="ECO:0000313" key="2">
    <source>
        <dbReference type="EMBL" id="KAH0814178.1"/>
    </source>
</evidence>
<feature type="compositionally biased region" description="Basic and acidic residues" evidence="1">
    <location>
        <begin position="603"/>
        <end position="625"/>
    </location>
</feature>
<evidence type="ECO:0000256" key="1">
    <source>
        <dbReference type="SAM" id="MobiDB-lite"/>
    </source>
</evidence>
<dbReference type="AlphaFoldDB" id="A0A8J6LC50"/>
<name>A0A8J6LC50_TENMO</name>